<evidence type="ECO:0000313" key="2">
    <source>
        <dbReference type="EMBL" id="KAI9275632.1"/>
    </source>
</evidence>
<dbReference type="SUPFAM" id="SSF55729">
    <property type="entry name" value="Acyl-CoA N-acyltransferases (Nat)"/>
    <property type="match status" value="1"/>
</dbReference>
<keyword evidence="3" id="KW-1185">Reference proteome</keyword>
<dbReference type="EMBL" id="JAIXMP010000003">
    <property type="protein sequence ID" value="KAI9275632.1"/>
    <property type="molecule type" value="Genomic_DNA"/>
</dbReference>
<dbReference type="PANTHER" id="PTHR47237:SF1">
    <property type="entry name" value="SLL0310 PROTEIN"/>
    <property type="match status" value="1"/>
</dbReference>
<gene>
    <name evidence="2" type="ORF">BDA99DRAFT_496065</name>
</gene>
<reference evidence="2" key="2">
    <citation type="submission" date="2023-02" db="EMBL/GenBank/DDBJ databases">
        <authorList>
            <consortium name="DOE Joint Genome Institute"/>
            <person name="Mondo S.J."/>
            <person name="Chang Y."/>
            <person name="Wang Y."/>
            <person name="Ahrendt S."/>
            <person name="Andreopoulos W."/>
            <person name="Barry K."/>
            <person name="Beard J."/>
            <person name="Benny G.L."/>
            <person name="Blankenship S."/>
            <person name="Bonito G."/>
            <person name="Cuomo C."/>
            <person name="Desiro A."/>
            <person name="Gervers K.A."/>
            <person name="Hundley H."/>
            <person name="Kuo A."/>
            <person name="LaButti K."/>
            <person name="Lang B.F."/>
            <person name="Lipzen A."/>
            <person name="O'Donnell K."/>
            <person name="Pangilinan J."/>
            <person name="Reynolds N."/>
            <person name="Sandor L."/>
            <person name="Smith M.W."/>
            <person name="Tsang A."/>
            <person name="Grigoriev I.V."/>
            <person name="Stajich J.E."/>
            <person name="Spatafora J.W."/>
        </authorList>
    </citation>
    <scope>NUCLEOTIDE SEQUENCE</scope>
    <source>
        <strain evidence="2">RSA 2281</strain>
    </source>
</reference>
<dbReference type="Pfam" id="PF18014">
    <property type="entry name" value="Acetyltransf_18"/>
    <property type="match status" value="1"/>
</dbReference>
<organism evidence="2 3">
    <name type="scientific">Phascolomyces articulosus</name>
    <dbReference type="NCBI Taxonomy" id="60185"/>
    <lineage>
        <taxon>Eukaryota</taxon>
        <taxon>Fungi</taxon>
        <taxon>Fungi incertae sedis</taxon>
        <taxon>Mucoromycota</taxon>
        <taxon>Mucoromycotina</taxon>
        <taxon>Mucoromycetes</taxon>
        <taxon>Mucorales</taxon>
        <taxon>Lichtheimiaceae</taxon>
        <taxon>Phascolomyces</taxon>
    </lineage>
</organism>
<dbReference type="Gene3D" id="3.40.630.90">
    <property type="match status" value="1"/>
</dbReference>
<dbReference type="Proteomes" id="UP001209540">
    <property type="component" value="Unassembled WGS sequence"/>
</dbReference>
<dbReference type="InterPro" id="IPR052729">
    <property type="entry name" value="Acyl/Acetyltrans_Enzymes"/>
</dbReference>
<dbReference type="InterPro" id="IPR016181">
    <property type="entry name" value="Acyl_CoA_acyltransferase"/>
</dbReference>
<feature type="domain" description="YitH/HolE acetyltransferase (GNAT)" evidence="1">
    <location>
        <begin position="182"/>
        <end position="304"/>
    </location>
</feature>
<dbReference type="PANTHER" id="PTHR47237">
    <property type="entry name" value="SLL0310 PROTEIN"/>
    <property type="match status" value="1"/>
</dbReference>
<dbReference type="AlphaFoldDB" id="A0AAD5PJ30"/>
<accession>A0AAD5PJ30</accession>
<reference evidence="2" key="1">
    <citation type="journal article" date="2022" name="IScience">
        <title>Evolution of zygomycete secretomes and the origins of terrestrial fungal ecologies.</title>
        <authorList>
            <person name="Chang Y."/>
            <person name="Wang Y."/>
            <person name="Mondo S."/>
            <person name="Ahrendt S."/>
            <person name="Andreopoulos W."/>
            <person name="Barry K."/>
            <person name="Beard J."/>
            <person name="Benny G.L."/>
            <person name="Blankenship S."/>
            <person name="Bonito G."/>
            <person name="Cuomo C."/>
            <person name="Desiro A."/>
            <person name="Gervers K.A."/>
            <person name="Hundley H."/>
            <person name="Kuo A."/>
            <person name="LaButti K."/>
            <person name="Lang B.F."/>
            <person name="Lipzen A."/>
            <person name="O'Donnell K."/>
            <person name="Pangilinan J."/>
            <person name="Reynolds N."/>
            <person name="Sandor L."/>
            <person name="Smith M.E."/>
            <person name="Tsang A."/>
            <person name="Grigoriev I.V."/>
            <person name="Stajich J.E."/>
            <person name="Spatafora J.W."/>
        </authorList>
    </citation>
    <scope>NUCLEOTIDE SEQUENCE</scope>
    <source>
        <strain evidence="2">RSA 2281</strain>
    </source>
</reference>
<evidence type="ECO:0000259" key="1">
    <source>
        <dbReference type="Pfam" id="PF18014"/>
    </source>
</evidence>
<proteinExistence type="predicted"/>
<sequence length="334" mass="37511">MTQTSFQVRQCVNVKEAVAAHYAWAITEQWDAGKDGNDIKLAFYPTHSAGFLIGIVTEEEDREEGKVTNEKAVSCICGMKYDDGTGFLALYIVGDASQRNKGYGIRVFNQSLEDLSSSRWIGLNAVEEQVSNYQKSGFILRGSITRFNGRKKKEDNNRAITGASAIDIDRSHLFVEKLIDRDHRSSGLYRPTFIKNWINYHESHGWALALMHCQPGAEEKKVVGFGCMRPLASGAYRIGPLYADTLDYAVDLVTQLMGKVPDDAEFTTDSFMATPEINELFQNKLGWSPVATFYQMWRKGADHSNEEDHESHPPPFEAPMTKDGYYSVFSLEVG</sequence>
<name>A0AAD5PJ30_9FUNG</name>
<dbReference type="InterPro" id="IPR041496">
    <property type="entry name" value="YitH/HolE_GNAT"/>
</dbReference>
<evidence type="ECO:0000313" key="3">
    <source>
        <dbReference type="Proteomes" id="UP001209540"/>
    </source>
</evidence>
<comment type="caution">
    <text evidence="2">The sequence shown here is derived from an EMBL/GenBank/DDBJ whole genome shotgun (WGS) entry which is preliminary data.</text>
</comment>
<protein>
    <recommendedName>
        <fullName evidence="1">YitH/HolE acetyltransferase (GNAT) domain-containing protein</fullName>
    </recommendedName>
</protein>